<evidence type="ECO:0000256" key="1">
    <source>
        <dbReference type="SAM" id="SignalP"/>
    </source>
</evidence>
<organism evidence="2 3">
    <name type="scientific">Acidaminococcus fermentans</name>
    <dbReference type="NCBI Taxonomy" id="905"/>
    <lineage>
        <taxon>Bacteria</taxon>
        <taxon>Bacillati</taxon>
        <taxon>Bacillota</taxon>
        <taxon>Negativicutes</taxon>
        <taxon>Acidaminococcales</taxon>
        <taxon>Acidaminococcaceae</taxon>
        <taxon>Acidaminococcus</taxon>
    </lineage>
</organism>
<keyword evidence="1" id="KW-0732">Signal</keyword>
<dbReference type="Proteomes" id="UP000182379">
    <property type="component" value="Unassembled WGS sequence"/>
</dbReference>
<dbReference type="RefSeq" id="WP_074705573.1">
    <property type="nucleotide sequence ID" value="NZ_CAMEFB010000001.1"/>
</dbReference>
<accession>A0A1H2WHF1</accession>
<name>A0A1H2WHF1_ACIFE</name>
<evidence type="ECO:0000313" key="3">
    <source>
        <dbReference type="Proteomes" id="UP000182379"/>
    </source>
</evidence>
<dbReference type="PROSITE" id="PS00383">
    <property type="entry name" value="TYR_PHOSPHATASE_1"/>
    <property type="match status" value="1"/>
</dbReference>
<feature type="signal peptide" evidence="1">
    <location>
        <begin position="1"/>
        <end position="23"/>
    </location>
</feature>
<sequence length="302" mass="34199">MKFWKITTGILLMSQLSLGLAWADAPSIAAIVKPSKGYVWRLDTKNKLQLPRNYRADVENCMSGSAQPSILGLSSLVQELAQQGVKPQQIILVDLRQESHGFVNGQAVSWYGDNNWANVGKADAAIRKDEANRLAKTLGKETSYYKLDKNKQPHFKGKENVAAALTERQAAASFGLGYARFASTDHIWPEPEEVDAFLAWQKTLPKDAWLHFHCQAGKGRTTAYMIMRDIWLNGQKDSLETICARQHALGGQDVLHMTHKEAWRQTIDENKIYRLKQFYTYVKELQQGTITGTWTEYLKQNP</sequence>
<dbReference type="Gene3D" id="3.30.70.1690">
    <property type="match status" value="1"/>
</dbReference>
<dbReference type="InterPro" id="IPR016130">
    <property type="entry name" value="Tyr_Pase_AS"/>
</dbReference>
<dbReference type="Gene3D" id="3.90.190.10">
    <property type="entry name" value="Protein tyrosine phosphatase superfamily"/>
    <property type="match status" value="1"/>
</dbReference>
<evidence type="ECO:0000313" key="2">
    <source>
        <dbReference type="EMBL" id="SDW79684.1"/>
    </source>
</evidence>
<dbReference type="Pfam" id="PF14566">
    <property type="entry name" value="PTPlike_phytase"/>
    <property type="match status" value="1"/>
</dbReference>
<protein>
    <submittedName>
        <fullName evidence="2">Inositol hexakisphosphate</fullName>
    </submittedName>
</protein>
<proteinExistence type="predicted"/>
<gene>
    <name evidence="2" type="ORF">SAMN05216495_10640</name>
</gene>
<dbReference type="SMART" id="SM01301">
    <property type="entry name" value="PTPlike_phytase"/>
    <property type="match status" value="1"/>
</dbReference>
<dbReference type="SUPFAM" id="SSF52799">
    <property type="entry name" value="(Phosphotyrosine protein) phosphatases II"/>
    <property type="match status" value="1"/>
</dbReference>
<comment type="caution">
    <text evidence="2">The sequence shown here is derived from an EMBL/GenBank/DDBJ whole genome shotgun (WGS) entry which is preliminary data.</text>
</comment>
<dbReference type="InterPro" id="IPR029021">
    <property type="entry name" value="Prot-tyrosine_phosphatase-like"/>
</dbReference>
<reference evidence="2 3" key="1">
    <citation type="submission" date="2016-10" db="EMBL/GenBank/DDBJ databases">
        <authorList>
            <person name="Varghese N."/>
            <person name="Submissions S."/>
        </authorList>
    </citation>
    <scope>NUCLEOTIDE SEQUENCE [LARGE SCALE GENOMIC DNA]</scope>
    <source>
        <strain evidence="2 3">WCC6</strain>
    </source>
</reference>
<dbReference type="AlphaFoldDB" id="A0A1H2WHF1"/>
<dbReference type="EMBL" id="FNOP01000006">
    <property type="protein sequence ID" value="SDW79684.1"/>
    <property type="molecule type" value="Genomic_DNA"/>
</dbReference>
<feature type="chain" id="PRO_5032412009" evidence="1">
    <location>
        <begin position="24"/>
        <end position="302"/>
    </location>
</feature>